<evidence type="ECO:0000256" key="9">
    <source>
        <dbReference type="ARBA" id="ARBA00047816"/>
    </source>
</evidence>
<evidence type="ECO:0000256" key="2">
    <source>
        <dbReference type="ARBA" id="ARBA00004651"/>
    </source>
</evidence>
<feature type="transmembrane region" description="Helical" evidence="11">
    <location>
        <begin position="91"/>
        <end position="124"/>
    </location>
</feature>
<dbReference type="GO" id="GO:0004129">
    <property type="term" value="F:cytochrome-c oxidase activity"/>
    <property type="evidence" value="ECO:0007669"/>
    <property type="project" value="UniProtKB-EC"/>
</dbReference>
<evidence type="ECO:0000256" key="8">
    <source>
        <dbReference type="ARBA" id="ARBA00023136"/>
    </source>
</evidence>
<keyword evidence="4 10" id="KW-1003">Cell membrane</keyword>
<comment type="subcellular location">
    <subcellularLocation>
        <location evidence="2">Cell membrane</location>
        <topology evidence="2">Multi-pass membrane protein</topology>
    </subcellularLocation>
</comment>
<gene>
    <name evidence="12" type="ORF">CJ199_02675</name>
</gene>
<organism evidence="12 13">
    <name type="scientific">Brevibacterium paucivorans</name>
    <dbReference type="NCBI Taxonomy" id="170994"/>
    <lineage>
        <taxon>Bacteria</taxon>
        <taxon>Bacillati</taxon>
        <taxon>Actinomycetota</taxon>
        <taxon>Actinomycetes</taxon>
        <taxon>Micrococcales</taxon>
        <taxon>Brevibacteriaceae</taxon>
        <taxon>Brevibacterium</taxon>
    </lineage>
</organism>
<keyword evidence="5 11" id="KW-0812">Transmembrane</keyword>
<comment type="function">
    <text evidence="1 10">Part of cytochrome c oxidase, its function is unknown.</text>
</comment>
<dbReference type="Proteomes" id="UP000235598">
    <property type="component" value="Unassembled WGS sequence"/>
</dbReference>
<sequence length="133" mass="14568">MKSAGWIMLTTAFFFIPVGIVYGFLTNFEEMVGFPALVVTGLMSIMVGGYILLHHKSIGAQPQDNEAGEISDEVYEYGFYSPWSWWPLVLATGAAIIFVGVAVGFWIVPFGAVISLVGLIGLVYEYDRGDHAH</sequence>
<comment type="catalytic activity">
    <reaction evidence="9 10">
        <text>4 Fe(II)-[cytochrome c] + O2 + 8 H(+)(in) = 4 Fe(III)-[cytochrome c] + 2 H2O + 4 H(+)(out)</text>
        <dbReference type="Rhea" id="RHEA:11436"/>
        <dbReference type="Rhea" id="RHEA-COMP:10350"/>
        <dbReference type="Rhea" id="RHEA-COMP:14399"/>
        <dbReference type="ChEBI" id="CHEBI:15377"/>
        <dbReference type="ChEBI" id="CHEBI:15378"/>
        <dbReference type="ChEBI" id="CHEBI:15379"/>
        <dbReference type="ChEBI" id="CHEBI:29033"/>
        <dbReference type="ChEBI" id="CHEBI:29034"/>
        <dbReference type="EC" id="7.1.1.9"/>
    </reaction>
</comment>
<keyword evidence="7 11" id="KW-1133">Transmembrane helix</keyword>
<evidence type="ECO:0000256" key="10">
    <source>
        <dbReference type="PIRNR" id="PIRNR017385"/>
    </source>
</evidence>
<keyword evidence="6 10" id="KW-1278">Translocase</keyword>
<dbReference type="EMBL" id="PNHK01000001">
    <property type="protein sequence ID" value="PMD06294.1"/>
    <property type="molecule type" value="Genomic_DNA"/>
</dbReference>
<evidence type="ECO:0000313" key="13">
    <source>
        <dbReference type="Proteomes" id="UP000235598"/>
    </source>
</evidence>
<feature type="transmembrane region" description="Helical" evidence="11">
    <location>
        <begin position="6"/>
        <end position="25"/>
    </location>
</feature>
<reference evidence="12 13" key="1">
    <citation type="submission" date="2017-09" db="EMBL/GenBank/DDBJ databases">
        <title>Bacterial strain isolated from the female urinary microbiota.</title>
        <authorList>
            <person name="Thomas-White K."/>
            <person name="Kumar N."/>
            <person name="Forster S."/>
            <person name="Putonti C."/>
            <person name="Lawley T."/>
            <person name="Wolfe A.J."/>
        </authorList>
    </citation>
    <scope>NUCLEOTIDE SEQUENCE [LARGE SCALE GENOMIC DNA]</scope>
    <source>
        <strain evidence="12 13">UMB1301</strain>
    </source>
</reference>
<dbReference type="RefSeq" id="WP_102237943.1">
    <property type="nucleotide sequence ID" value="NZ_PNHK01000001.1"/>
</dbReference>
<evidence type="ECO:0000256" key="7">
    <source>
        <dbReference type="ARBA" id="ARBA00022989"/>
    </source>
</evidence>
<comment type="caution">
    <text evidence="12">The sequence shown here is derived from an EMBL/GenBank/DDBJ whole genome shotgun (WGS) entry which is preliminary data.</text>
</comment>
<comment type="similarity">
    <text evidence="3 10">Belongs to the cytochrome c oxidase bacterial subunit CtaF family.</text>
</comment>
<keyword evidence="8 10" id="KW-0472">Membrane</keyword>
<evidence type="ECO:0000256" key="5">
    <source>
        <dbReference type="ARBA" id="ARBA00022692"/>
    </source>
</evidence>
<evidence type="ECO:0000256" key="1">
    <source>
        <dbReference type="ARBA" id="ARBA00002536"/>
    </source>
</evidence>
<dbReference type="EC" id="7.1.1.9" evidence="10"/>
<name>A0A2N6VQ84_9MICO</name>
<evidence type="ECO:0000256" key="4">
    <source>
        <dbReference type="ARBA" id="ARBA00022475"/>
    </source>
</evidence>
<evidence type="ECO:0000256" key="6">
    <source>
        <dbReference type="ARBA" id="ARBA00022967"/>
    </source>
</evidence>
<dbReference type="Pfam" id="PF12270">
    <property type="entry name" value="Cyt_c_ox_IV"/>
    <property type="match status" value="1"/>
</dbReference>
<dbReference type="PIRSF" id="PIRSF017385">
    <property type="entry name" value="CtaF"/>
    <property type="match status" value="1"/>
</dbReference>
<dbReference type="GO" id="GO:0022900">
    <property type="term" value="P:electron transport chain"/>
    <property type="evidence" value="ECO:0007669"/>
    <property type="project" value="InterPro"/>
</dbReference>
<evidence type="ECO:0000256" key="11">
    <source>
        <dbReference type="SAM" id="Phobius"/>
    </source>
</evidence>
<evidence type="ECO:0000256" key="3">
    <source>
        <dbReference type="ARBA" id="ARBA00006870"/>
    </source>
</evidence>
<comment type="subunit">
    <text evidence="10">Associates with subunits I, II and III to form cytochrome c oxidase.</text>
</comment>
<dbReference type="AlphaFoldDB" id="A0A2N6VQ84"/>
<dbReference type="InterPro" id="IPR021050">
    <property type="entry name" value="Cyt_c_oxidase_su4_actinobac"/>
</dbReference>
<proteinExistence type="inferred from homology"/>
<accession>A0A2N6VQ84</accession>
<evidence type="ECO:0000313" key="12">
    <source>
        <dbReference type="EMBL" id="PMD06294.1"/>
    </source>
</evidence>
<protein>
    <recommendedName>
        <fullName evidence="10">Cytochrome c oxidase polypeptide 4</fullName>
        <ecNumber evidence="10">7.1.1.9</ecNumber>
    </recommendedName>
    <alternativeName>
        <fullName evidence="10">Cytochrome aa3 subunit 4</fullName>
    </alternativeName>
    <alternativeName>
        <fullName evidence="10">Cytochrome c oxidase polypeptide IV</fullName>
    </alternativeName>
</protein>
<feature type="transmembrane region" description="Helical" evidence="11">
    <location>
        <begin position="32"/>
        <end position="53"/>
    </location>
</feature>
<dbReference type="OrthoDB" id="5244617at2"/>
<dbReference type="GO" id="GO:0005886">
    <property type="term" value="C:plasma membrane"/>
    <property type="evidence" value="ECO:0007669"/>
    <property type="project" value="UniProtKB-SubCell"/>
</dbReference>